<dbReference type="Proteomes" id="UP000184462">
    <property type="component" value="Unassembled WGS sequence"/>
</dbReference>
<dbReference type="RefSeq" id="WP_073190784.1">
    <property type="nucleotide sequence ID" value="NZ_FQTW01000001.1"/>
</dbReference>
<feature type="chain" id="PRO_5012544639" evidence="1">
    <location>
        <begin position="21"/>
        <end position="893"/>
    </location>
</feature>
<evidence type="ECO:0000313" key="2">
    <source>
        <dbReference type="EMBL" id="SHE32572.1"/>
    </source>
</evidence>
<dbReference type="Pfam" id="PF13715">
    <property type="entry name" value="CarbopepD_reg_2"/>
    <property type="match status" value="1"/>
</dbReference>
<dbReference type="EMBL" id="FQTW01000001">
    <property type="protein sequence ID" value="SHE32572.1"/>
    <property type="molecule type" value="Genomic_DNA"/>
</dbReference>
<keyword evidence="3" id="KW-1185">Reference proteome</keyword>
<dbReference type="STRING" id="1155689.SAMN05444278_101201"/>
<dbReference type="InterPro" id="IPR008969">
    <property type="entry name" value="CarboxyPept-like_regulatory"/>
</dbReference>
<keyword evidence="1" id="KW-0732">Signal</keyword>
<evidence type="ECO:0000256" key="1">
    <source>
        <dbReference type="SAM" id="SignalP"/>
    </source>
</evidence>
<sequence length="893" mass="102859">MKLSFAIPVLCLLVLAGAKAQQLKFSGQITDSLKQGIANTNVIARPLTNEATFQFDISDINGAYNLKLQANISYELSITHIGFSKISDTITLTQDTERDFVLNTSTESLDEVIIEAEMAVVVKEDTITYRTDEFKTGEERKLRDILKKLPGIKVDRAGNVTVNGKPVSKLMVDGKTFFTGDEKLGVNNIPADAVDEVEALDNYSEIAFLKGLEDSDRMALNIKLKEGKKRFLFGDIAAAGGVKARYQINPTLFYYSPKTAINFIGDLNNTGEKSFTLKDYINFEGGYSAATNTNKLNLIRDNFYQFLRQDDFKFQRNHFLAGSINQEVIPFLEFNAYSIVNSSLTRRDQTTNFDYFSELANQEARSQRSREEADFSISKLMLKYDNLSSVNYSSNSIIKTSRANTRNNLSSQTTSQTEAFQLTSEQQPDNFSFIQALSANKQFSYTHTTSLNLNYEYNKQTNQQDWLFNQSIFSELIPLVITEDDFNLVQNQRERNHLLQFNAKHYWVINDFNHLYPIAGFNYFNTDFSNFDGQLLDNGNRFSFEDAGFNNQLDYQLTDGYFGLEYKFKIDEFVGKPSLKLHRYSWDVLQFNSSIADTQKWVLLPAVNLDYETKSGGNYSLDYALKSNFANAQQFANRLRLLSFNRLSRGNENLENQLYHNLSLQYFKFNLGQKLTYSANFNYRVQERSIRSRTNLDGIDQIQELFYTNLPENALLGSLMINKGFYKWYVDLSVTGTRNNYSRLINDNAVEYTSDFISYTLQTNSAYDDFPNLDLGITQEFTRLKSPGLETNIMQIQPFASLEYDFWEDFLVKFDYRLTYFENQSSNSINRFDIGNASLEYWNPDKAWRVSLQATNIFNTGFRRRSNVSEFVISDQRQLIQPRIILLQLTYKL</sequence>
<dbReference type="Gene3D" id="2.60.40.1120">
    <property type="entry name" value="Carboxypeptidase-like, regulatory domain"/>
    <property type="match status" value="1"/>
</dbReference>
<organism evidence="2 3">
    <name type="scientific">Psychroflexus salarius</name>
    <dbReference type="NCBI Taxonomy" id="1155689"/>
    <lineage>
        <taxon>Bacteria</taxon>
        <taxon>Pseudomonadati</taxon>
        <taxon>Bacteroidota</taxon>
        <taxon>Flavobacteriia</taxon>
        <taxon>Flavobacteriales</taxon>
        <taxon>Flavobacteriaceae</taxon>
        <taxon>Psychroflexus</taxon>
    </lineage>
</organism>
<protein>
    <submittedName>
        <fullName evidence="2">CarboxypepD_reg-like domain-containing protein</fullName>
    </submittedName>
</protein>
<dbReference type="OrthoDB" id="603275at2"/>
<feature type="signal peptide" evidence="1">
    <location>
        <begin position="1"/>
        <end position="20"/>
    </location>
</feature>
<dbReference type="SUPFAM" id="SSF56935">
    <property type="entry name" value="Porins"/>
    <property type="match status" value="1"/>
</dbReference>
<accession>A0A1M4SK89</accession>
<proteinExistence type="predicted"/>
<dbReference type="SUPFAM" id="SSF49464">
    <property type="entry name" value="Carboxypeptidase regulatory domain-like"/>
    <property type="match status" value="1"/>
</dbReference>
<name>A0A1M4SK89_9FLAO</name>
<evidence type="ECO:0000313" key="3">
    <source>
        <dbReference type="Proteomes" id="UP000184462"/>
    </source>
</evidence>
<dbReference type="AlphaFoldDB" id="A0A1M4SK89"/>
<reference evidence="2 3" key="1">
    <citation type="submission" date="2016-11" db="EMBL/GenBank/DDBJ databases">
        <authorList>
            <person name="Jaros S."/>
            <person name="Januszkiewicz K."/>
            <person name="Wedrychowicz H."/>
        </authorList>
    </citation>
    <scope>NUCLEOTIDE SEQUENCE [LARGE SCALE GENOMIC DNA]</scope>
    <source>
        <strain evidence="2 3">DSM 25661</strain>
    </source>
</reference>
<gene>
    <name evidence="2" type="ORF">SAMN05444278_101201</name>
</gene>